<dbReference type="Proteomes" id="UP000862426">
    <property type="component" value="Unassembled WGS sequence"/>
</dbReference>
<comment type="caution">
    <text evidence="4">The sequence shown here is derived from an EMBL/GenBank/DDBJ whole genome shotgun (WGS) entry which is preliminary data.</text>
</comment>
<dbReference type="GO" id="GO:0005737">
    <property type="term" value="C:cytoplasm"/>
    <property type="evidence" value="ECO:0007669"/>
    <property type="project" value="TreeGrafter"/>
</dbReference>
<reference evidence="4" key="2">
    <citation type="submission" date="2022-05" db="EMBL/GenBank/DDBJ databases">
        <authorList>
            <consortium name="NCBI Pathogen Detection Project"/>
        </authorList>
    </citation>
    <scope>NUCLEOTIDE SEQUENCE</scope>
    <source>
        <strain evidence="4">CAV1698</strain>
    </source>
</reference>
<organism evidence="4 5">
    <name type="scientific">Citrobacter amalonaticus</name>
    <dbReference type="NCBI Taxonomy" id="35703"/>
    <lineage>
        <taxon>Bacteria</taxon>
        <taxon>Pseudomonadati</taxon>
        <taxon>Pseudomonadota</taxon>
        <taxon>Gammaproteobacteria</taxon>
        <taxon>Enterobacterales</taxon>
        <taxon>Enterobacteriaceae</taxon>
        <taxon>Citrobacter</taxon>
    </lineage>
</organism>
<reference evidence="4" key="1">
    <citation type="journal article" date="2018" name="Genome Biol.">
        <title>SKESA: strategic k-mer extension for scrupulous assemblies.</title>
        <authorList>
            <person name="Souvorov A."/>
            <person name="Agarwala R."/>
            <person name="Lipman D.J."/>
        </authorList>
    </citation>
    <scope>NUCLEOTIDE SEQUENCE</scope>
    <source>
        <strain evidence="4">CAV1698</strain>
    </source>
</reference>
<dbReference type="Pfam" id="PF00884">
    <property type="entry name" value="Sulfatase"/>
    <property type="match status" value="1"/>
</dbReference>
<evidence type="ECO:0000256" key="2">
    <source>
        <dbReference type="ARBA" id="ARBA00022801"/>
    </source>
</evidence>
<sequence>MKAIMVMYDSLNRHCLAPYNSAWTHTPHFSRLAEKCVVFDKSYVGSLPCMPARRELHTGRYNFLHRSWGPLEPFDDSCFEIMKKNGVYSHLISDHYHYWEDGGCTYHNRYASWEIVRGQEGDRWEPDLIKREFPPHLGQMMSQDLANREKILQQDKFPIEKTFDLGLEFIEKYHTEDNWFLQIETFDPHEPFFHRRQKEKAAGPLFDWPNYAQVSDEERPWVDNLRQEYSGLLDMCDAGLGRVLDMMDKYDLWQDTLLIVNTDHGYLLSEHDWWAKANDANFYEEVSHTPLFIYDPRSKKTGRNRQLVQTIDLAPTLLDFFDQAIPPDMQGKPLGETIAHDTPVRKTALFGVYGAQVSCTDGTWVYTHAPTRENRPLNHYTLMPTHMRHPFTPQELQHTEMVESFSFTKGCRLMKIADIGLGMVPLTHHWQSVLFNVTDDPRQTTPQQNPEVIARLKREIVRLMAENDAPSEQYERLGLEKPNVEEAM</sequence>
<feature type="domain" description="Sulfatase N-terminal" evidence="3">
    <location>
        <begin position="4"/>
        <end position="321"/>
    </location>
</feature>
<keyword evidence="2" id="KW-0378">Hydrolase</keyword>
<dbReference type="Gene3D" id="3.40.720.10">
    <property type="entry name" value="Alkaline Phosphatase, subunit A"/>
    <property type="match status" value="1"/>
</dbReference>
<gene>
    <name evidence="4" type="ORF">JD854_RS19755</name>
</gene>
<proteinExistence type="predicted"/>
<dbReference type="SUPFAM" id="SSF53649">
    <property type="entry name" value="Alkaline phosphatase-like"/>
    <property type="match status" value="1"/>
</dbReference>
<evidence type="ECO:0000259" key="3">
    <source>
        <dbReference type="Pfam" id="PF00884"/>
    </source>
</evidence>
<evidence type="ECO:0000313" key="5">
    <source>
        <dbReference type="Proteomes" id="UP000862426"/>
    </source>
</evidence>
<dbReference type="PANTHER" id="PTHR45953:SF1">
    <property type="entry name" value="IDURONATE 2-SULFATASE"/>
    <property type="match status" value="1"/>
</dbReference>
<evidence type="ECO:0000313" key="4">
    <source>
        <dbReference type="EMBL" id="HCD1257277.1"/>
    </source>
</evidence>
<dbReference type="InterPro" id="IPR017850">
    <property type="entry name" value="Alkaline_phosphatase_core_sf"/>
</dbReference>
<dbReference type="CDD" id="cd16148">
    <property type="entry name" value="sulfatase_like"/>
    <property type="match status" value="1"/>
</dbReference>
<dbReference type="AlphaFoldDB" id="A0A9C7QN79"/>
<dbReference type="GO" id="GO:0046872">
    <property type="term" value="F:metal ion binding"/>
    <property type="evidence" value="ECO:0007669"/>
    <property type="project" value="UniProtKB-KW"/>
</dbReference>
<accession>A0A9C7QN79</accession>
<name>A0A9C7QN79_CITAM</name>
<dbReference type="InterPro" id="IPR000917">
    <property type="entry name" value="Sulfatase_N"/>
</dbReference>
<dbReference type="EMBL" id="DACYAJ020000029">
    <property type="protein sequence ID" value="HCD1257277.1"/>
    <property type="molecule type" value="Genomic_DNA"/>
</dbReference>
<keyword evidence="1" id="KW-0479">Metal-binding</keyword>
<dbReference type="GO" id="GO:0008484">
    <property type="term" value="F:sulfuric ester hydrolase activity"/>
    <property type="evidence" value="ECO:0007669"/>
    <property type="project" value="TreeGrafter"/>
</dbReference>
<protein>
    <submittedName>
        <fullName evidence="4">Sulfatase</fullName>
    </submittedName>
</protein>
<evidence type="ECO:0000256" key="1">
    <source>
        <dbReference type="ARBA" id="ARBA00022723"/>
    </source>
</evidence>
<dbReference type="PANTHER" id="PTHR45953">
    <property type="entry name" value="IDURONATE 2-SULFATASE"/>
    <property type="match status" value="1"/>
</dbReference>